<organism evidence="2 3">
    <name type="scientific">Collybiopsis confluens</name>
    <dbReference type="NCBI Taxonomy" id="2823264"/>
    <lineage>
        <taxon>Eukaryota</taxon>
        <taxon>Fungi</taxon>
        <taxon>Dikarya</taxon>
        <taxon>Basidiomycota</taxon>
        <taxon>Agaricomycotina</taxon>
        <taxon>Agaricomycetes</taxon>
        <taxon>Agaricomycetidae</taxon>
        <taxon>Agaricales</taxon>
        <taxon>Marasmiineae</taxon>
        <taxon>Omphalotaceae</taxon>
        <taxon>Collybiopsis</taxon>
    </lineage>
</organism>
<reference evidence="2 3" key="1">
    <citation type="journal article" date="2020" name="ISME J.">
        <title>Uncovering the hidden diversity of litter-decomposition mechanisms in mushroom-forming fungi.</title>
        <authorList>
            <person name="Floudas D."/>
            <person name="Bentzer J."/>
            <person name="Ahren D."/>
            <person name="Johansson T."/>
            <person name="Persson P."/>
            <person name="Tunlid A."/>
        </authorList>
    </citation>
    <scope>NUCLEOTIDE SEQUENCE [LARGE SCALE GENOMIC DNA]</scope>
    <source>
        <strain evidence="2 3">CBS 406.79</strain>
    </source>
</reference>
<evidence type="ECO:0000256" key="1">
    <source>
        <dbReference type="SAM" id="MobiDB-lite"/>
    </source>
</evidence>
<name>A0A8H5GJQ3_9AGAR</name>
<evidence type="ECO:0008006" key="4">
    <source>
        <dbReference type="Google" id="ProtNLM"/>
    </source>
</evidence>
<dbReference type="OrthoDB" id="2896950at2759"/>
<evidence type="ECO:0000313" key="2">
    <source>
        <dbReference type="EMBL" id="KAF5366364.1"/>
    </source>
</evidence>
<protein>
    <recommendedName>
        <fullName evidence="4">SAP domain-containing protein</fullName>
    </recommendedName>
</protein>
<gene>
    <name evidence="2" type="ORF">D9757_011471</name>
</gene>
<dbReference type="EMBL" id="JAACJN010000154">
    <property type="protein sequence ID" value="KAF5366364.1"/>
    <property type="molecule type" value="Genomic_DNA"/>
</dbReference>
<dbReference type="Proteomes" id="UP000518752">
    <property type="component" value="Unassembled WGS sequence"/>
</dbReference>
<feature type="compositionally biased region" description="Basic and acidic residues" evidence="1">
    <location>
        <begin position="89"/>
        <end position="101"/>
    </location>
</feature>
<sequence length="367" mass="41093">MGRTIAFEEGDNRVALPDDSGGSKEVNLTELKAPELLALCRKYGLSTGKRTSSECLSAIRTFSANPDGWSKPKKIAKNKPRSKLGSRTKSKESQSDPRYFKASTEKRNVDLDKWLEFVERAGESSADSASLIRDIQASSKNMDTALVELIKTKVASIASSSVFLATHSVPLTAGKVLVFNVTDIAVYPRVLMPQQPLSYLQEILRLWDDCITAWQAESCPLIRGTPVPAKYWKDIYSKGGHWKSSAVRTLWNKWKVCFLLDSILGESDDPKVLFDAMRPFDFNPENFYESHKNSSGSHLPTICNIMSALQEQRSQQNAAVIWKFDSEYGCDPGLLRDVLAYEKKGSHYCTTDSAVARRFRRRISMLG</sequence>
<comment type="caution">
    <text evidence="2">The sequence shown here is derived from an EMBL/GenBank/DDBJ whole genome shotgun (WGS) entry which is preliminary data.</text>
</comment>
<dbReference type="AlphaFoldDB" id="A0A8H5GJQ3"/>
<accession>A0A8H5GJQ3</accession>
<feature type="region of interest" description="Disordered" evidence="1">
    <location>
        <begin position="1"/>
        <end position="27"/>
    </location>
</feature>
<evidence type="ECO:0000313" key="3">
    <source>
        <dbReference type="Proteomes" id="UP000518752"/>
    </source>
</evidence>
<feature type="region of interest" description="Disordered" evidence="1">
    <location>
        <begin position="69"/>
        <end position="101"/>
    </location>
</feature>
<keyword evidence="3" id="KW-1185">Reference proteome</keyword>
<proteinExistence type="predicted"/>
<feature type="compositionally biased region" description="Basic residues" evidence="1">
    <location>
        <begin position="71"/>
        <end position="88"/>
    </location>
</feature>